<evidence type="ECO:0000256" key="4">
    <source>
        <dbReference type="ARBA" id="ARBA00022989"/>
    </source>
</evidence>
<evidence type="ECO:0000256" key="3">
    <source>
        <dbReference type="ARBA" id="ARBA00022692"/>
    </source>
</evidence>
<dbReference type="Pfam" id="PF03741">
    <property type="entry name" value="TerC"/>
    <property type="match status" value="1"/>
</dbReference>
<feature type="transmembrane region" description="Helical" evidence="6">
    <location>
        <begin position="114"/>
        <end position="134"/>
    </location>
</feature>
<name>A0A023DJB3_9BACL</name>
<gene>
    <name evidence="7" type="ORF">GCA01S_057_00150</name>
</gene>
<keyword evidence="5 6" id="KW-0472">Membrane</keyword>
<dbReference type="InterPro" id="IPR005496">
    <property type="entry name" value="Integral_membrane_TerC"/>
</dbReference>
<evidence type="ECO:0008006" key="9">
    <source>
        <dbReference type="Google" id="ProtNLM"/>
    </source>
</evidence>
<feature type="transmembrane region" description="Helical" evidence="6">
    <location>
        <begin position="199"/>
        <end position="220"/>
    </location>
</feature>
<proteinExistence type="inferred from homology"/>
<feature type="transmembrane region" description="Helical" evidence="6">
    <location>
        <begin position="47"/>
        <end position="69"/>
    </location>
</feature>
<dbReference type="Proteomes" id="UP000023561">
    <property type="component" value="Unassembled WGS sequence"/>
</dbReference>
<evidence type="ECO:0000313" key="8">
    <source>
        <dbReference type="Proteomes" id="UP000023561"/>
    </source>
</evidence>
<dbReference type="InterPro" id="IPR022301">
    <property type="entry name" value="Integral_membrane_YjbE"/>
</dbReference>
<evidence type="ECO:0000256" key="2">
    <source>
        <dbReference type="ARBA" id="ARBA00007511"/>
    </source>
</evidence>
<evidence type="ECO:0000313" key="7">
    <source>
        <dbReference type="EMBL" id="GAJ41076.1"/>
    </source>
</evidence>
<keyword evidence="4 6" id="KW-1133">Transmembrane helix</keyword>
<comment type="similarity">
    <text evidence="2">Belongs to the TerC family.</text>
</comment>
<protein>
    <recommendedName>
        <fullName evidence="9">TerC family integral membrane protein</fullName>
    </recommendedName>
</protein>
<comment type="caution">
    <text evidence="7">The sequence shown here is derived from an EMBL/GenBank/DDBJ whole genome shotgun (WGS) entry which is preliminary data.</text>
</comment>
<evidence type="ECO:0000256" key="1">
    <source>
        <dbReference type="ARBA" id="ARBA00004141"/>
    </source>
</evidence>
<evidence type="ECO:0000256" key="5">
    <source>
        <dbReference type="ARBA" id="ARBA00023136"/>
    </source>
</evidence>
<dbReference type="AlphaFoldDB" id="A0A023DJB3"/>
<dbReference type="PANTHER" id="PTHR30238:SF4">
    <property type="entry name" value="SLL1022 PROTEIN"/>
    <property type="match status" value="1"/>
</dbReference>
<dbReference type="GO" id="GO:0016020">
    <property type="term" value="C:membrane"/>
    <property type="evidence" value="ECO:0007669"/>
    <property type="project" value="UniProtKB-SubCell"/>
</dbReference>
<feature type="transmembrane region" description="Helical" evidence="6">
    <location>
        <begin position="140"/>
        <end position="161"/>
    </location>
</feature>
<evidence type="ECO:0000256" key="6">
    <source>
        <dbReference type="SAM" id="Phobius"/>
    </source>
</evidence>
<sequence>MKRGTREMDEYVISILLIIGIDVILGGDNAVVIALASRKLPEQKRNIAIVLGTALAIFVRILLTIMVVMLLKIPFLQLIGGCILLWISLRLLVQKEETHASIKSETSLWKAIQTIVIADVVMGLDNVIAIAGAAQGHASLVVFGFLFSVPIIILGSKLILYAMERYSFLIYIGGALLAYTAGKMITAEQQIRHLYDSAFAWKPVFPFVTAGVTVLLGFMINRRRFHRWT</sequence>
<reference evidence="7 8" key="1">
    <citation type="submission" date="2014-04" db="EMBL/GenBank/DDBJ databases">
        <title>Whole genome shotgun sequence of Geobacillus caldoxylosilyticus NBRC 107762.</title>
        <authorList>
            <person name="Hosoyama A."/>
            <person name="Hosoyama Y."/>
            <person name="Katano-Makiyama Y."/>
            <person name="Tsuchikane K."/>
            <person name="Ohji S."/>
            <person name="Ichikawa N."/>
            <person name="Yamazoe A."/>
            <person name="Fujita N."/>
        </authorList>
    </citation>
    <scope>NUCLEOTIDE SEQUENCE [LARGE SCALE GENOMIC DNA]</scope>
    <source>
        <strain evidence="7 8">NBRC 107762</strain>
    </source>
</reference>
<feature type="transmembrane region" description="Helical" evidence="6">
    <location>
        <begin position="75"/>
        <end position="93"/>
    </location>
</feature>
<organism evidence="7 8">
    <name type="scientific">Parageobacillus caldoxylosilyticus NBRC 107762</name>
    <dbReference type="NCBI Taxonomy" id="1220594"/>
    <lineage>
        <taxon>Bacteria</taxon>
        <taxon>Bacillati</taxon>
        <taxon>Bacillota</taxon>
        <taxon>Bacilli</taxon>
        <taxon>Bacillales</taxon>
        <taxon>Anoxybacillaceae</taxon>
        <taxon>Saccharococcus</taxon>
    </lineage>
</organism>
<keyword evidence="3 6" id="KW-0812">Transmembrane</keyword>
<dbReference type="EMBL" id="BAWO01000057">
    <property type="protein sequence ID" value="GAJ41076.1"/>
    <property type="molecule type" value="Genomic_DNA"/>
</dbReference>
<comment type="subcellular location">
    <subcellularLocation>
        <location evidence="1">Membrane</location>
        <topology evidence="1">Multi-pass membrane protein</topology>
    </subcellularLocation>
</comment>
<dbReference type="PANTHER" id="PTHR30238">
    <property type="entry name" value="MEMBRANE BOUND PREDICTED REDOX MODULATOR"/>
    <property type="match status" value="1"/>
</dbReference>
<feature type="transmembrane region" description="Helical" evidence="6">
    <location>
        <begin position="12"/>
        <end position="35"/>
    </location>
</feature>
<accession>A0A023DJB3</accession>
<keyword evidence="8" id="KW-1185">Reference proteome</keyword>
<dbReference type="NCBIfam" id="TIGR03717">
    <property type="entry name" value="R_switched_YjbE"/>
    <property type="match status" value="1"/>
</dbReference>
<feature type="transmembrane region" description="Helical" evidence="6">
    <location>
        <begin position="168"/>
        <end position="187"/>
    </location>
</feature>